<reference evidence="2 3" key="1">
    <citation type="submission" date="2013-11" db="EMBL/GenBank/DDBJ databases">
        <title>Genome sequencing of Stegodyphus mimosarum.</title>
        <authorList>
            <person name="Bechsgaard J."/>
        </authorList>
    </citation>
    <scope>NUCLEOTIDE SEQUENCE [LARGE SCALE GENOMIC DNA]</scope>
</reference>
<feature type="signal peptide" evidence="1">
    <location>
        <begin position="1"/>
        <end position="15"/>
    </location>
</feature>
<name>A0A087T3A0_STEMI</name>
<sequence>MWLLILTALVVASTALEEDDICEKNPYRLCNPGEDATKFPESEEEFDKLCPVLLEEFRCLQEHASKCDPSTLEEHTAYIEVLQEVCRKDSSLHDTIAKNLECIKESVTKECSEKVRRVPDAYMDFLNVTGEVDFIKLMCMGNGYALTCATDAVSGPCGSAVKAAILEMARRVDFIGNEEQCP</sequence>
<evidence type="ECO:0000313" key="3">
    <source>
        <dbReference type="Proteomes" id="UP000054359"/>
    </source>
</evidence>
<dbReference type="OrthoDB" id="6420019at2759"/>
<evidence type="ECO:0000256" key="1">
    <source>
        <dbReference type="SAM" id="SignalP"/>
    </source>
</evidence>
<feature type="non-terminal residue" evidence="2">
    <location>
        <position position="182"/>
    </location>
</feature>
<dbReference type="AlphaFoldDB" id="A0A087T3A0"/>
<dbReference type="EMBL" id="KK113219">
    <property type="protein sequence ID" value="KFM59589.1"/>
    <property type="molecule type" value="Genomic_DNA"/>
</dbReference>
<dbReference type="Proteomes" id="UP000054359">
    <property type="component" value="Unassembled WGS sequence"/>
</dbReference>
<keyword evidence="3" id="KW-1185">Reference proteome</keyword>
<evidence type="ECO:0000313" key="2">
    <source>
        <dbReference type="EMBL" id="KFM59589.1"/>
    </source>
</evidence>
<feature type="chain" id="PRO_5013130745" evidence="1">
    <location>
        <begin position="16"/>
        <end position="182"/>
    </location>
</feature>
<protein>
    <submittedName>
        <fullName evidence="2">Uncharacterized protein</fullName>
    </submittedName>
</protein>
<keyword evidence="1" id="KW-0732">Signal</keyword>
<accession>A0A087T3A0</accession>
<organism evidence="2 3">
    <name type="scientific">Stegodyphus mimosarum</name>
    <name type="common">African social velvet spider</name>
    <dbReference type="NCBI Taxonomy" id="407821"/>
    <lineage>
        <taxon>Eukaryota</taxon>
        <taxon>Metazoa</taxon>
        <taxon>Ecdysozoa</taxon>
        <taxon>Arthropoda</taxon>
        <taxon>Chelicerata</taxon>
        <taxon>Arachnida</taxon>
        <taxon>Araneae</taxon>
        <taxon>Araneomorphae</taxon>
        <taxon>Entelegynae</taxon>
        <taxon>Eresoidea</taxon>
        <taxon>Eresidae</taxon>
        <taxon>Stegodyphus</taxon>
    </lineage>
</organism>
<gene>
    <name evidence="2" type="ORF">X975_20055</name>
</gene>
<proteinExistence type="predicted"/>